<dbReference type="AlphaFoldDB" id="A0A9X4ETL5"/>
<sequence length="286" mass="31865">MSPFAISPISSSITSVKGDGSPIPQTGGKNNLQKKIRRIRTAQKKSAINANEIINKILTKAEKEKLDPDLYIEKKPKSELNPEIEQLLQQLYTELDKQDKYQSQLVKPTTSHPNTQPVRDVVAKNDSSIGSKTEPSMIEIQVANDGLCFFRAILVDKTQCLDYANAQKTDVQEIEGLIKGSLNTELETALKTALSSSTSINTRPSLIHSKSDEEVITLLNNNLAKWYSGTALALLFDQSANENDFNEFNVFSDAIFTCLNTQFDTNNLVHHSGNHYNVKIRKPIEN</sequence>
<dbReference type="EMBL" id="JAKNBA010000004">
    <property type="protein sequence ID" value="MDE1241262.1"/>
    <property type="molecule type" value="Genomic_DNA"/>
</dbReference>
<reference evidence="2" key="1">
    <citation type="submission" date="2022-02" db="EMBL/GenBank/DDBJ databases">
        <title>Emergence and expansion in Europe of a Vibrio aestuarianus clonal complex pathogenic for oysters.</title>
        <authorList>
            <person name="Mesnil A."/>
            <person name="Travers M.-A."/>
        </authorList>
    </citation>
    <scope>NUCLEOTIDE SEQUENCE</scope>
    <source>
        <strain evidence="2">19_064_11T1</strain>
    </source>
</reference>
<evidence type="ECO:0000313" key="3">
    <source>
        <dbReference type="Proteomes" id="UP001140979"/>
    </source>
</evidence>
<gene>
    <name evidence="2" type="ORF">L9W94_03690</name>
</gene>
<evidence type="ECO:0000313" key="2">
    <source>
        <dbReference type="EMBL" id="MDE1241262.1"/>
    </source>
</evidence>
<feature type="region of interest" description="Disordered" evidence="1">
    <location>
        <begin position="1"/>
        <end position="32"/>
    </location>
</feature>
<feature type="compositionally biased region" description="Low complexity" evidence="1">
    <location>
        <begin position="1"/>
        <end position="15"/>
    </location>
</feature>
<protein>
    <recommendedName>
        <fullName evidence="4">OTU domain-containing protein</fullName>
    </recommendedName>
</protein>
<organism evidence="2 3">
    <name type="scientific">Vibrio aestuarianus</name>
    <dbReference type="NCBI Taxonomy" id="28171"/>
    <lineage>
        <taxon>Bacteria</taxon>
        <taxon>Pseudomonadati</taxon>
        <taxon>Pseudomonadota</taxon>
        <taxon>Gammaproteobacteria</taxon>
        <taxon>Vibrionales</taxon>
        <taxon>Vibrionaceae</taxon>
        <taxon>Vibrio</taxon>
    </lineage>
</organism>
<proteinExistence type="predicted"/>
<dbReference type="Proteomes" id="UP001140979">
    <property type="component" value="Unassembled WGS sequence"/>
</dbReference>
<dbReference type="RefSeq" id="WP_274682672.1">
    <property type="nucleotide sequence ID" value="NZ_JAKNBA010000004.1"/>
</dbReference>
<comment type="caution">
    <text evidence="2">The sequence shown here is derived from an EMBL/GenBank/DDBJ whole genome shotgun (WGS) entry which is preliminary data.</text>
</comment>
<evidence type="ECO:0008006" key="4">
    <source>
        <dbReference type="Google" id="ProtNLM"/>
    </source>
</evidence>
<accession>A0A9X4ETL5</accession>
<evidence type="ECO:0000256" key="1">
    <source>
        <dbReference type="SAM" id="MobiDB-lite"/>
    </source>
</evidence>
<name>A0A9X4ETL5_9VIBR</name>